<sequence length="593" mass="67131">MFFANDPSAYRTRLIVHTLIPTFVLPVLVTYLFLQRVYPDVALLFLLIAQLLSIPAWGAITVRYGQYQQRKLADSLNAQIILRVRGRWPGNLDIMLNMIKAAKERYLHDPYEDLFEEYKSNTLNLGFLWGDFIITKDEEVVKYVLTTGHDHFGHGSRVKEILARFLGDGIFNSDGEIWKFHRSMTRPFFLKERISDFENFEHHTSRTLSVLRALGPIPIDVQDLFGRFTIDAASSFLFGSSLETLSMPLPKAGEAKMGPKGSSASGEFGDFAQAFEEAQQVVTLRARSGNLWPAIEFFGDRLSPSIKAMDSFLGPMVENTLKENRMAAARGVKKSTDETNLLEYMAANTDDPKIIRDELLNILLAGRDTTAALITFTVYALALHPHVLERVREEIVSKCLPGTVPSFDDLKTFKYLRAVLNEVLRLYPPVPIILRASTSGSTAIPRTTSADGTLRKPYFIPSKANVAFSSFLLHRRKDRWGQDAEEFDPDRWLDSRVEHMVKNPFIFVPFNAGPRICIGQQFALNEASFFLVRLLQEYDSFELKPEYQPEGSQPPAGWYQGRGRAAVEKVWFASAMTLFAKGGLWLRFGKATI</sequence>
<comment type="cofactor">
    <cofactor evidence="1 8">
        <name>heme</name>
        <dbReference type="ChEBI" id="CHEBI:30413"/>
    </cofactor>
</comment>
<evidence type="ECO:0000256" key="8">
    <source>
        <dbReference type="PIRSR" id="PIRSR602401-1"/>
    </source>
</evidence>
<dbReference type="InterPro" id="IPR017972">
    <property type="entry name" value="Cyt_P450_CS"/>
</dbReference>
<dbReference type="PROSITE" id="PS00086">
    <property type="entry name" value="CYTOCHROME_P450"/>
    <property type="match status" value="1"/>
</dbReference>
<evidence type="ECO:0000256" key="6">
    <source>
        <dbReference type="ARBA" id="ARBA00023004"/>
    </source>
</evidence>
<dbReference type="PANTHER" id="PTHR24287:SF1">
    <property type="entry name" value="P450, PUTATIVE (EUROFUNG)-RELATED"/>
    <property type="match status" value="1"/>
</dbReference>
<keyword evidence="12" id="KW-1185">Reference proteome</keyword>
<keyword evidence="10" id="KW-1133">Transmembrane helix</keyword>
<keyword evidence="4 8" id="KW-0479">Metal-binding</keyword>
<keyword evidence="5 9" id="KW-0560">Oxidoreductase</keyword>
<evidence type="ECO:0000256" key="2">
    <source>
        <dbReference type="ARBA" id="ARBA00010617"/>
    </source>
</evidence>
<feature type="binding site" description="axial binding residue" evidence="8">
    <location>
        <position position="517"/>
    </location>
    <ligand>
        <name>heme</name>
        <dbReference type="ChEBI" id="CHEBI:30413"/>
    </ligand>
    <ligandPart>
        <name>Fe</name>
        <dbReference type="ChEBI" id="CHEBI:18248"/>
    </ligandPart>
</feature>
<protein>
    <submittedName>
        <fullName evidence="11">Cytochrome P450 monooxygenase CYP63</fullName>
    </submittedName>
</protein>
<keyword evidence="10" id="KW-0472">Membrane</keyword>
<dbReference type="AlphaFoldDB" id="A0A164S1C3"/>
<evidence type="ECO:0000313" key="12">
    <source>
        <dbReference type="Proteomes" id="UP000076722"/>
    </source>
</evidence>
<keyword evidence="7 9" id="KW-0503">Monooxygenase</keyword>
<organism evidence="11 12">
    <name type="scientific">Sistotremastrum niveocremeum HHB9708</name>
    <dbReference type="NCBI Taxonomy" id="1314777"/>
    <lineage>
        <taxon>Eukaryota</taxon>
        <taxon>Fungi</taxon>
        <taxon>Dikarya</taxon>
        <taxon>Basidiomycota</taxon>
        <taxon>Agaricomycotina</taxon>
        <taxon>Agaricomycetes</taxon>
        <taxon>Sistotremastrales</taxon>
        <taxon>Sistotremastraceae</taxon>
        <taxon>Sertulicium</taxon>
        <taxon>Sertulicium niveocremeum</taxon>
    </lineage>
</organism>
<dbReference type="OrthoDB" id="1470350at2759"/>
<dbReference type="GO" id="GO:0016705">
    <property type="term" value="F:oxidoreductase activity, acting on paired donors, with incorporation or reduction of molecular oxygen"/>
    <property type="evidence" value="ECO:0007669"/>
    <property type="project" value="InterPro"/>
</dbReference>
<evidence type="ECO:0000256" key="4">
    <source>
        <dbReference type="ARBA" id="ARBA00022723"/>
    </source>
</evidence>
<evidence type="ECO:0000256" key="7">
    <source>
        <dbReference type="ARBA" id="ARBA00023033"/>
    </source>
</evidence>
<name>A0A164S1C3_9AGAM</name>
<dbReference type="CDD" id="cd11063">
    <property type="entry name" value="CYP52"/>
    <property type="match status" value="1"/>
</dbReference>
<evidence type="ECO:0000256" key="1">
    <source>
        <dbReference type="ARBA" id="ARBA00001971"/>
    </source>
</evidence>
<keyword evidence="6 8" id="KW-0408">Iron</keyword>
<evidence type="ECO:0000256" key="10">
    <source>
        <dbReference type="SAM" id="Phobius"/>
    </source>
</evidence>
<dbReference type="Pfam" id="PF00067">
    <property type="entry name" value="p450"/>
    <property type="match status" value="1"/>
</dbReference>
<evidence type="ECO:0000256" key="3">
    <source>
        <dbReference type="ARBA" id="ARBA00022617"/>
    </source>
</evidence>
<dbReference type="Gene3D" id="1.10.630.10">
    <property type="entry name" value="Cytochrome P450"/>
    <property type="match status" value="1"/>
</dbReference>
<proteinExistence type="inferred from homology"/>
<dbReference type="EMBL" id="KV419417">
    <property type="protein sequence ID" value="KZS91071.1"/>
    <property type="molecule type" value="Genomic_DNA"/>
</dbReference>
<feature type="transmembrane region" description="Helical" evidence="10">
    <location>
        <begin position="14"/>
        <end position="34"/>
    </location>
</feature>
<evidence type="ECO:0000256" key="5">
    <source>
        <dbReference type="ARBA" id="ARBA00023002"/>
    </source>
</evidence>
<dbReference type="STRING" id="1314777.A0A164S1C3"/>
<dbReference type="PANTHER" id="PTHR24287">
    <property type="entry name" value="P450, PUTATIVE (EUROFUNG)-RELATED"/>
    <property type="match status" value="1"/>
</dbReference>
<dbReference type="InterPro" id="IPR036396">
    <property type="entry name" value="Cyt_P450_sf"/>
</dbReference>
<dbReference type="InterPro" id="IPR001128">
    <property type="entry name" value="Cyt_P450"/>
</dbReference>
<dbReference type="Proteomes" id="UP000076722">
    <property type="component" value="Unassembled WGS sequence"/>
</dbReference>
<dbReference type="GO" id="GO:0020037">
    <property type="term" value="F:heme binding"/>
    <property type="evidence" value="ECO:0007669"/>
    <property type="project" value="InterPro"/>
</dbReference>
<dbReference type="PRINTS" id="PR00385">
    <property type="entry name" value="P450"/>
</dbReference>
<keyword evidence="10" id="KW-0812">Transmembrane</keyword>
<dbReference type="InterPro" id="IPR002401">
    <property type="entry name" value="Cyt_P450_E_grp-I"/>
</dbReference>
<dbReference type="SUPFAM" id="SSF48264">
    <property type="entry name" value="Cytochrome P450"/>
    <property type="match status" value="1"/>
</dbReference>
<dbReference type="InterPro" id="IPR047146">
    <property type="entry name" value="Cyt_P450_E_CYP52_fungi"/>
</dbReference>
<dbReference type="GO" id="GO:0004497">
    <property type="term" value="F:monooxygenase activity"/>
    <property type="evidence" value="ECO:0007669"/>
    <property type="project" value="UniProtKB-KW"/>
</dbReference>
<feature type="transmembrane region" description="Helical" evidence="10">
    <location>
        <begin position="41"/>
        <end position="60"/>
    </location>
</feature>
<gene>
    <name evidence="11" type="ORF">SISNIDRAFT_430259</name>
</gene>
<evidence type="ECO:0000313" key="11">
    <source>
        <dbReference type="EMBL" id="KZS91071.1"/>
    </source>
</evidence>
<reference evidence="11 12" key="1">
    <citation type="journal article" date="2016" name="Mol. Biol. Evol.">
        <title>Comparative Genomics of Early-Diverging Mushroom-Forming Fungi Provides Insights into the Origins of Lignocellulose Decay Capabilities.</title>
        <authorList>
            <person name="Nagy L.G."/>
            <person name="Riley R."/>
            <person name="Tritt A."/>
            <person name="Adam C."/>
            <person name="Daum C."/>
            <person name="Floudas D."/>
            <person name="Sun H."/>
            <person name="Yadav J.S."/>
            <person name="Pangilinan J."/>
            <person name="Larsson K.H."/>
            <person name="Matsuura K."/>
            <person name="Barry K."/>
            <person name="Labutti K."/>
            <person name="Kuo R."/>
            <person name="Ohm R.A."/>
            <person name="Bhattacharya S.S."/>
            <person name="Shirouzu T."/>
            <person name="Yoshinaga Y."/>
            <person name="Martin F.M."/>
            <person name="Grigoriev I.V."/>
            <person name="Hibbett D.S."/>
        </authorList>
    </citation>
    <scope>NUCLEOTIDE SEQUENCE [LARGE SCALE GENOMIC DNA]</scope>
    <source>
        <strain evidence="11 12">HHB9708</strain>
    </source>
</reference>
<accession>A0A164S1C3</accession>
<comment type="similarity">
    <text evidence="2 9">Belongs to the cytochrome P450 family.</text>
</comment>
<keyword evidence="3 8" id="KW-0349">Heme</keyword>
<evidence type="ECO:0000256" key="9">
    <source>
        <dbReference type="RuleBase" id="RU000461"/>
    </source>
</evidence>
<dbReference type="PRINTS" id="PR00463">
    <property type="entry name" value="EP450I"/>
</dbReference>
<dbReference type="GO" id="GO:0005506">
    <property type="term" value="F:iron ion binding"/>
    <property type="evidence" value="ECO:0007669"/>
    <property type="project" value="InterPro"/>
</dbReference>